<evidence type="ECO:0000313" key="1">
    <source>
        <dbReference type="EMBL" id="QBK84938.1"/>
    </source>
</evidence>
<reference evidence="1" key="1">
    <citation type="journal article" date="2019" name="MBio">
        <title>Virus Genomes from Deep Sea Sediments Expand the Ocean Megavirome and Support Independent Origins of Viral Gigantism.</title>
        <authorList>
            <person name="Backstrom D."/>
            <person name="Yutin N."/>
            <person name="Jorgensen S.L."/>
            <person name="Dharamshi J."/>
            <person name="Homa F."/>
            <person name="Zaremba-Niedwiedzka K."/>
            <person name="Spang A."/>
            <person name="Wolf Y.I."/>
            <person name="Koonin E.V."/>
            <person name="Ettema T.J."/>
        </authorList>
    </citation>
    <scope>NUCLEOTIDE SEQUENCE</scope>
</reference>
<sequence length="64" mass="8004">MFLKMDNLNIDKIYKSLINFWKGIVNEMFSESKYKYIYEINLHVRHYYGTTIDIKYNYKLDNYF</sequence>
<proteinExistence type="predicted"/>
<gene>
    <name evidence="1" type="ORF">LCDPAC02_01370</name>
</gene>
<dbReference type="EMBL" id="MK500300">
    <property type="protein sequence ID" value="QBK84938.1"/>
    <property type="molecule type" value="Genomic_DNA"/>
</dbReference>
<organism evidence="1">
    <name type="scientific">Pithovirus LCDPAC02</name>
    <dbReference type="NCBI Taxonomy" id="2506601"/>
    <lineage>
        <taxon>Viruses</taxon>
        <taxon>Pithoviruses</taxon>
    </lineage>
</organism>
<accession>A0A481YNU2</accession>
<name>A0A481YNU2_9VIRU</name>
<protein>
    <submittedName>
        <fullName evidence="1">Uncharacterized protein</fullName>
    </submittedName>
</protein>